<dbReference type="Proteomes" id="UP001234216">
    <property type="component" value="Unassembled WGS sequence"/>
</dbReference>
<feature type="region of interest" description="Disordered" evidence="1">
    <location>
        <begin position="1"/>
        <end position="625"/>
    </location>
</feature>
<feature type="compositionally biased region" description="Gly residues" evidence="1">
    <location>
        <begin position="262"/>
        <end position="280"/>
    </location>
</feature>
<gene>
    <name evidence="2" type="ORF">QFZ22_003858</name>
</gene>
<feature type="compositionally biased region" description="Low complexity" evidence="1">
    <location>
        <begin position="53"/>
        <end position="63"/>
    </location>
</feature>
<accession>A0AAW8FDG4</accession>
<feature type="compositionally biased region" description="Gly residues" evidence="1">
    <location>
        <begin position="532"/>
        <end position="544"/>
    </location>
</feature>
<feature type="compositionally biased region" description="Low complexity" evidence="1">
    <location>
        <begin position="93"/>
        <end position="102"/>
    </location>
</feature>
<protein>
    <recommendedName>
        <fullName evidence="4">Peptidoglycan binding domain-containing protein</fullName>
    </recommendedName>
</protein>
<feature type="compositionally biased region" description="Gly residues" evidence="1">
    <location>
        <begin position="132"/>
        <end position="196"/>
    </location>
</feature>
<evidence type="ECO:0000313" key="2">
    <source>
        <dbReference type="EMBL" id="MDQ0907873.1"/>
    </source>
</evidence>
<name>A0AAW8FDG4_9ACTN</name>
<evidence type="ECO:0000313" key="3">
    <source>
        <dbReference type="Proteomes" id="UP001234216"/>
    </source>
</evidence>
<proteinExistence type="predicted"/>
<evidence type="ECO:0000256" key="1">
    <source>
        <dbReference type="SAM" id="MobiDB-lite"/>
    </source>
</evidence>
<feature type="compositionally biased region" description="Gly residues" evidence="1">
    <location>
        <begin position="436"/>
        <end position="526"/>
    </location>
</feature>
<sequence length="935" mass="89100">MSRETDSPSSGPNGRGGAAYPSGTPPYGTPQVSDGGPDAGRSAAQPEERKTETTLTTRIRINIPGSRPIPPVVVRQPVGETENSGDRGQDTQASAPSPSSTTGTVELPADPAPPAAEEKASDWFAPRKSGPAKGGPGEGATNGAGLPDGSGAGVPGAGAPGGAGPGAGASGPRHGGPGGAGSGGARHGAGRPGGVVGSMSVPGGSRSGGTNGAGLTGATGGPVAPGHGGGTGSFDVTEALNAGPRGTEPRRDDLPYFAENGNGSGGPNGESGQGGYGGQGGHDDLNGPAGFGGQNGHSGQDALSGPGGPGGHDGPNGQGGYGGQNGQDAPSGHGGFGGPGDHDGPNGQSGFGPRGGPGSGPGGQNGQIDYGGQGGQIDYGGGFGGPKRPGGPGGPQGPAGPTGGPVTGDGPVVPPAGPDPFAGAEPFGGESFNGSDGFGGQGGPGGQRGPGGQGAPGGPGGPGGARGPGGPGASRGPGGTRGPGAPGAPGGPGIPGGLAGPGAPGISGGQAGQGAPGTLGRPGGPGASAPGGVPGAGLGPGGGLSDDTAILTPQKPAPGPGAPGFGNPDNVSGHTVTSGIPVVPPGAQNAPFGPGADGRTPPKRPDTASQEAPAAAPKKKKKKGRSKVALLGGTVVLLGVGAYGAGLLMNRSDVPKGTTVLGVDIGGGTRDDAVKKLDDALGDRVNKALKLSVGGDTVSLKPDQAGLQLDDQATVAAAAKSDYNPVSVIGSLFGKHRVVDPVMPVDEEKLQAALEDASGGAGSATDGTIKFQNGKAVAVYGKVGKGIDVARSTTAVEDAYRTQVETGTAPAVSLPTTTKQPTISNAEVDRVMKEFAEPAMSENVIVETDAVHSIPFGALSLPKILGFKAVDGKLVETYNLEALKAAYGNTFDGVQINGASGKRDVLPQDVASALGKALRGKTTAERTAVIDTNPS</sequence>
<dbReference type="EMBL" id="JAUSZV010000005">
    <property type="protein sequence ID" value="MDQ0907873.1"/>
    <property type="molecule type" value="Genomic_DNA"/>
</dbReference>
<feature type="compositionally biased region" description="Gly residues" evidence="1">
    <location>
        <begin position="305"/>
        <end position="325"/>
    </location>
</feature>
<dbReference type="AlphaFoldDB" id="A0AAW8FDG4"/>
<feature type="compositionally biased region" description="Gly residues" evidence="1">
    <location>
        <begin position="205"/>
        <end position="220"/>
    </location>
</feature>
<organism evidence="2 3">
    <name type="scientific">Streptomyces canus</name>
    <dbReference type="NCBI Taxonomy" id="58343"/>
    <lineage>
        <taxon>Bacteria</taxon>
        <taxon>Bacillati</taxon>
        <taxon>Actinomycetota</taxon>
        <taxon>Actinomycetes</taxon>
        <taxon>Kitasatosporales</taxon>
        <taxon>Streptomycetaceae</taxon>
        <taxon>Streptomyces</taxon>
        <taxon>Streptomyces aurantiacus group</taxon>
    </lineage>
</organism>
<feature type="compositionally biased region" description="Polar residues" evidence="1">
    <location>
        <begin position="569"/>
        <end position="578"/>
    </location>
</feature>
<comment type="caution">
    <text evidence="2">The sequence shown here is derived from an EMBL/GenBank/DDBJ whole genome shotgun (WGS) entry which is preliminary data.</text>
</comment>
<evidence type="ECO:0008006" key="4">
    <source>
        <dbReference type="Google" id="ProtNLM"/>
    </source>
</evidence>
<feature type="compositionally biased region" description="Gly residues" evidence="1">
    <location>
        <begin position="347"/>
        <end position="407"/>
    </location>
</feature>
<reference evidence="2" key="1">
    <citation type="submission" date="2023-07" db="EMBL/GenBank/DDBJ databases">
        <title>Comparative genomics of wheat-associated soil bacteria to identify genetic determinants of phenazine resistance.</title>
        <authorList>
            <person name="Mouncey N."/>
        </authorList>
    </citation>
    <scope>NUCLEOTIDE SEQUENCE</scope>
    <source>
        <strain evidence="2">V4I22</strain>
    </source>
</reference>
<feature type="compositionally biased region" description="Low complexity" evidence="1">
    <location>
        <begin position="419"/>
        <end position="429"/>
    </location>
</feature>